<comment type="caution">
    <text evidence="2">The sequence shown here is derived from an EMBL/GenBank/DDBJ whole genome shotgun (WGS) entry which is preliminary data.</text>
</comment>
<keyword evidence="3" id="KW-1185">Reference proteome</keyword>
<evidence type="ECO:0000256" key="1">
    <source>
        <dbReference type="SAM" id="SignalP"/>
    </source>
</evidence>
<dbReference type="STRING" id="85968.GCA_900073015_00919"/>
<proteinExistence type="predicted"/>
<dbReference type="EMBL" id="PDCN02000046">
    <property type="protein sequence ID" value="PIB73086.1"/>
    <property type="molecule type" value="Genomic_DNA"/>
</dbReference>
<gene>
    <name evidence="2" type="ORF">CQY22_018380</name>
</gene>
<dbReference type="Proteomes" id="UP000230551">
    <property type="component" value="Unassembled WGS sequence"/>
</dbReference>
<evidence type="ECO:0000313" key="3">
    <source>
        <dbReference type="Proteomes" id="UP000230551"/>
    </source>
</evidence>
<feature type="signal peptide" evidence="1">
    <location>
        <begin position="1"/>
        <end position="26"/>
    </location>
</feature>
<dbReference type="AlphaFoldDB" id="A0A2G5P461"/>
<dbReference type="RefSeq" id="WP_090586730.1">
    <property type="nucleotide sequence ID" value="NZ_CP104302.1"/>
</dbReference>
<evidence type="ECO:0000313" key="2">
    <source>
        <dbReference type="EMBL" id="PIB73086.1"/>
    </source>
</evidence>
<dbReference type="OrthoDB" id="4630528at2"/>
<protein>
    <recommendedName>
        <fullName evidence="4">Secreted protein</fullName>
    </recommendedName>
</protein>
<feature type="chain" id="PRO_5013572944" description="Secreted protein" evidence="1">
    <location>
        <begin position="27"/>
        <end position="85"/>
    </location>
</feature>
<evidence type="ECO:0008006" key="4">
    <source>
        <dbReference type="Google" id="ProtNLM"/>
    </source>
</evidence>
<reference evidence="2 3" key="1">
    <citation type="journal article" date="2017" name="Infect. Genet. Evol.">
        <title>The new phylogeny of the genus Mycobacterium: The old and the news.</title>
        <authorList>
            <person name="Tortoli E."/>
            <person name="Fedrizzi T."/>
            <person name="Meehan C.J."/>
            <person name="Trovato A."/>
            <person name="Grottola A."/>
            <person name="Giacobazzi E."/>
            <person name="Serpini G.F."/>
            <person name="Tagliazucchi S."/>
            <person name="Fabio A."/>
            <person name="Bettua C."/>
            <person name="Bertorelli R."/>
            <person name="Frascaro F."/>
            <person name="De Sanctis V."/>
            <person name="Pecorari M."/>
            <person name="Jousson O."/>
            <person name="Segata N."/>
            <person name="Cirillo D.M."/>
        </authorList>
    </citation>
    <scope>NUCLEOTIDE SEQUENCE [LARGE SCALE GENOMIC DNA]</scope>
    <source>
        <strain evidence="2 3">CIP1034565</strain>
    </source>
</reference>
<keyword evidence="1" id="KW-0732">Signal</keyword>
<name>A0A2G5P461_9MYCO</name>
<accession>A0A2G5P461</accession>
<organism evidence="2 3">
    <name type="scientific">Mycolicibacterium brumae</name>
    <dbReference type="NCBI Taxonomy" id="85968"/>
    <lineage>
        <taxon>Bacteria</taxon>
        <taxon>Bacillati</taxon>
        <taxon>Actinomycetota</taxon>
        <taxon>Actinomycetes</taxon>
        <taxon>Mycobacteriales</taxon>
        <taxon>Mycobacteriaceae</taxon>
        <taxon>Mycolicibacterium</taxon>
    </lineage>
</organism>
<sequence>MTKSILGAIAAAATVAALTSTPAAQALPGECFDTPFGGYCDTDPWPDGSFQHCEKAFGFTNCFRACHDPSNGGRTPTDADVNTPC</sequence>